<evidence type="ECO:0000313" key="1">
    <source>
        <dbReference type="EMBL" id="TWW07831.1"/>
    </source>
</evidence>
<keyword evidence="2" id="KW-1185">Reference proteome</keyword>
<dbReference type="Proteomes" id="UP000321083">
    <property type="component" value="Unassembled WGS sequence"/>
</dbReference>
<organism evidence="1 2">
    <name type="scientific">Planctomyces bekefii</name>
    <dbReference type="NCBI Taxonomy" id="1653850"/>
    <lineage>
        <taxon>Bacteria</taxon>
        <taxon>Pseudomonadati</taxon>
        <taxon>Planctomycetota</taxon>
        <taxon>Planctomycetia</taxon>
        <taxon>Planctomycetales</taxon>
        <taxon>Planctomycetaceae</taxon>
        <taxon>Planctomyces</taxon>
    </lineage>
</organism>
<dbReference type="EMBL" id="SRHE01000992">
    <property type="protein sequence ID" value="TWW07831.1"/>
    <property type="molecule type" value="Genomic_DNA"/>
</dbReference>
<sequence>MICPENQEEVAGILTDAGFEISRLETFQPRLEFPDFDAFIEYGYHGGWLTPFIEEIGLHRARRWQRSLLNRLVFPVTDHHSIVLAVARRPR</sequence>
<name>A0A5C6M4A7_9PLAN</name>
<reference evidence="1 2" key="2">
    <citation type="submission" date="2019-08" db="EMBL/GenBank/DDBJ databases">
        <authorList>
            <person name="Henke P."/>
        </authorList>
    </citation>
    <scope>NUCLEOTIDE SEQUENCE [LARGE SCALE GENOMIC DNA]</scope>
    <source>
        <strain evidence="1">Phe10_nw2017</strain>
    </source>
</reference>
<protein>
    <submittedName>
        <fullName evidence="1">Uncharacterized protein</fullName>
    </submittedName>
</protein>
<dbReference type="AlphaFoldDB" id="A0A5C6M4A7"/>
<reference evidence="1 2" key="1">
    <citation type="submission" date="2019-08" db="EMBL/GenBank/DDBJ databases">
        <title>100 year-old enigma solved: identification of Planctomyces bekefii, the type genus and species of the phylum Planctomycetes.</title>
        <authorList>
            <person name="Svetlana D.N."/>
            <person name="Overmann J."/>
        </authorList>
    </citation>
    <scope>NUCLEOTIDE SEQUENCE [LARGE SCALE GENOMIC DNA]</scope>
    <source>
        <strain evidence="1">Phe10_nw2017</strain>
    </source>
</reference>
<proteinExistence type="predicted"/>
<comment type="caution">
    <text evidence="1">The sequence shown here is derived from an EMBL/GenBank/DDBJ whole genome shotgun (WGS) entry which is preliminary data.</text>
</comment>
<accession>A0A5C6M4A7</accession>
<gene>
    <name evidence="1" type="ORF">E3A20_30400</name>
</gene>
<evidence type="ECO:0000313" key="2">
    <source>
        <dbReference type="Proteomes" id="UP000321083"/>
    </source>
</evidence>